<dbReference type="Proteomes" id="UP000198953">
    <property type="component" value="Unassembled WGS sequence"/>
</dbReference>
<protein>
    <submittedName>
        <fullName evidence="1">Uncharacterized protein</fullName>
    </submittedName>
</protein>
<dbReference type="AlphaFoldDB" id="A0A1H7H6Q4"/>
<dbReference type="EMBL" id="FOBF01000001">
    <property type="protein sequence ID" value="SEK45437.1"/>
    <property type="molecule type" value="Genomic_DNA"/>
</dbReference>
<accession>A0A1H7H6Q4</accession>
<gene>
    <name evidence="1" type="ORF">SAMN05660976_00587</name>
</gene>
<dbReference type="RefSeq" id="WP_055508485.1">
    <property type="nucleotide sequence ID" value="NZ_BBZG01000005.1"/>
</dbReference>
<name>A0A1H7H6Q4_9ACTN</name>
<evidence type="ECO:0000313" key="2">
    <source>
        <dbReference type="Proteomes" id="UP000198953"/>
    </source>
</evidence>
<organism evidence="1 2">
    <name type="scientific">Nonomuraea pusilla</name>
    <dbReference type="NCBI Taxonomy" id="46177"/>
    <lineage>
        <taxon>Bacteria</taxon>
        <taxon>Bacillati</taxon>
        <taxon>Actinomycetota</taxon>
        <taxon>Actinomycetes</taxon>
        <taxon>Streptosporangiales</taxon>
        <taxon>Streptosporangiaceae</taxon>
        <taxon>Nonomuraea</taxon>
    </lineage>
</organism>
<proteinExistence type="predicted"/>
<reference evidence="1 2" key="1">
    <citation type="submission" date="2016-10" db="EMBL/GenBank/DDBJ databases">
        <authorList>
            <person name="de Groot N.N."/>
        </authorList>
    </citation>
    <scope>NUCLEOTIDE SEQUENCE [LARGE SCALE GENOMIC DNA]</scope>
    <source>
        <strain evidence="1 2">DSM 43357</strain>
    </source>
</reference>
<keyword evidence="2" id="KW-1185">Reference proteome</keyword>
<sequence length="134" mass="14476">MSNLKKLMATATLTTAISGGMLGLSEAATSTTANASATTASVTAPSPLMWGGPHRFCRFHRFGPWGGGFGGFGGFDGFDGFDGGFGPWGFRRNTGKFVNRVRVRLNLEENRVKWSHRRGCLRIQRGGEFGGWDN</sequence>
<evidence type="ECO:0000313" key="1">
    <source>
        <dbReference type="EMBL" id="SEK45437.1"/>
    </source>
</evidence>